<gene>
    <name evidence="2" type="ORF">FLONG3_424</name>
</gene>
<proteinExistence type="predicted"/>
<dbReference type="EMBL" id="PXOG01000011">
    <property type="protein sequence ID" value="RGP81280.1"/>
    <property type="molecule type" value="Genomic_DNA"/>
</dbReference>
<sequence length="279" mass="30222">MHYSAFVSAFLASVAVAIPVEENPFPGATKWTANHQVQPGDVIVPFKDSAYVVKEEEYLAKLKAKGIKIGAPKLDESWKPYDPAVHRRWTPPTGPWWVNNTKPWGNSTDHKEEKRDGCDSTYYITTDKTETFVDWDVQMSPVVCAVGDMDISVSSGYNVANAVGGSAGADLGFVKDKLGANLGIDYSKTWTTLTSVVTKGTIKDGNCGVMITKPLTTRRSGRQFQGCVGSAKEVGTWYADSHEEGSYNGISWVEGAISVCAKPGTNPPLSLCNGQGNFR</sequence>
<evidence type="ECO:0000313" key="2">
    <source>
        <dbReference type="EMBL" id="RGP81280.1"/>
    </source>
</evidence>
<organism evidence="2 3">
    <name type="scientific">Fusarium longipes</name>
    <dbReference type="NCBI Taxonomy" id="694270"/>
    <lineage>
        <taxon>Eukaryota</taxon>
        <taxon>Fungi</taxon>
        <taxon>Dikarya</taxon>
        <taxon>Ascomycota</taxon>
        <taxon>Pezizomycotina</taxon>
        <taxon>Sordariomycetes</taxon>
        <taxon>Hypocreomycetidae</taxon>
        <taxon>Hypocreales</taxon>
        <taxon>Nectriaceae</taxon>
        <taxon>Fusarium</taxon>
    </lineage>
</organism>
<feature type="chain" id="PRO_5017484800" evidence="1">
    <location>
        <begin position="18"/>
        <end position="279"/>
    </location>
</feature>
<dbReference type="OrthoDB" id="4831122at2759"/>
<evidence type="ECO:0000313" key="3">
    <source>
        <dbReference type="Proteomes" id="UP000266234"/>
    </source>
</evidence>
<reference evidence="2 3" key="1">
    <citation type="journal article" date="2018" name="PLoS Pathog.">
        <title>Evolution of structural diversity of trichothecenes, a family of toxins produced by plant pathogenic and entomopathogenic fungi.</title>
        <authorList>
            <person name="Proctor R.H."/>
            <person name="McCormick S.P."/>
            <person name="Kim H.S."/>
            <person name="Cardoza R.E."/>
            <person name="Stanley A.M."/>
            <person name="Lindo L."/>
            <person name="Kelly A."/>
            <person name="Brown D.W."/>
            <person name="Lee T."/>
            <person name="Vaughan M.M."/>
            <person name="Alexander N.J."/>
            <person name="Busman M."/>
            <person name="Gutierrez S."/>
        </authorList>
    </citation>
    <scope>NUCLEOTIDE SEQUENCE [LARGE SCALE GENOMIC DNA]</scope>
    <source>
        <strain evidence="2 3">NRRL 20695</strain>
    </source>
</reference>
<evidence type="ECO:0000256" key="1">
    <source>
        <dbReference type="SAM" id="SignalP"/>
    </source>
</evidence>
<name>A0A395T976_9HYPO</name>
<keyword evidence="3" id="KW-1185">Reference proteome</keyword>
<protein>
    <submittedName>
        <fullName evidence="2">Uncharacterized protein</fullName>
    </submittedName>
</protein>
<accession>A0A395T976</accession>
<feature type="signal peptide" evidence="1">
    <location>
        <begin position="1"/>
        <end position="17"/>
    </location>
</feature>
<dbReference type="AlphaFoldDB" id="A0A395T976"/>
<dbReference type="STRING" id="694270.A0A395T976"/>
<dbReference type="Proteomes" id="UP000266234">
    <property type="component" value="Unassembled WGS sequence"/>
</dbReference>
<keyword evidence="1" id="KW-0732">Signal</keyword>
<comment type="caution">
    <text evidence="2">The sequence shown here is derived from an EMBL/GenBank/DDBJ whole genome shotgun (WGS) entry which is preliminary data.</text>
</comment>